<dbReference type="Proteomes" id="UP001175000">
    <property type="component" value="Unassembled WGS sequence"/>
</dbReference>
<dbReference type="GO" id="GO:0005524">
    <property type="term" value="F:ATP binding"/>
    <property type="evidence" value="ECO:0007669"/>
    <property type="project" value="InterPro"/>
</dbReference>
<dbReference type="EMBL" id="JAULSU010000001">
    <property type="protein sequence ID" value="KAK0633834.1"/>
    <property type="molecule type" value="Genomic_DNA"/>
</dbReference>
<dbReference type="GO" id="GO:0004674">
    <property type="term" value="F:protein serine/threonine kinase activity"/>
    <property type="evidence" value="ECO:0007669"/>
    <property type="project" value="TreeGrafter"/>
</dbReference>
<dbReference type="SUPFAM" id="SSF56112">
    <property type="entry name" value="Protein kinase-like (PK-like)"/>
    <property type="match status" value="1"/>
</dbReference>
<evidence type="ECO:0000256" key="1">
    <source>
        <dbReference type="SAM" id="MobiDB-lite"/>
    </source>
</evidence>
<dbReference type="PANTHER" id="PTHR44329">
    <property type="entry name" value="SERINE/THREONINE-PROTEIN KINASE TNNI3K-RELATED"/>
    <property type="match status" value="1"/>
</dbReference>
<keyword evidence="3" id="KW-0418">Kinase</keyword>
<dbReference type="InterPro" id="IPR011009">
    <property type="entry name" value="Kinase-like_dom_sf"/>
</dbReference>
<dbReference type="InterPro" id="IPR000719">
    <property type="entry name" value="Prot_kinase_dom"/>
</dbReference>
<name>A0AA39XH59_9PEZI</name>
<dbReference type="CDD" id="cd00180">
    <property type="entry name" value="PKc"/>
    <property type="match status" value="1"/>
</dbReference>
<feature type="compositionally biased region" description="Gly residues" evidence="1">
    <location>
        <begin position="425"/>
        <end position="444"/>
    </location>
</feature>
<evidence type="ECO:0000313" key="3">
    <source>
        <dbReference type="EMBL" id="KAK0633834.1"/>
    </source>
</evidence>
<dbReference type="InterPro" id="IPR051681">
    <property type="entry name" value="Ser/Thr_Kinases-Pseudokinases"/>
</dbReference>
<sequence>MGTPFWWTQGMGRGNGATPRNYFIGAGLRHIVHKDPTTNEPTIAKGMSPETEEMYAFKLIKPLHPALVDYMDLNISSHELPEARFLSSLDHPNIVKFHDICGHNGRPVLVTEYCERNHLRWAEDLLGHGRDQVLNTLLQMTFQVSLALEYLHRKEIFHYDIHTENILIRGDSPGELAFKLSNFSQAATRIPYNYPGPKHPSRAVPPELRGGNHAADPRFAGRCDIWSLGWAVVTLIPAGVLPGDSVQIIATRLAGYLGLPENDRFIGCFTTMLAADPSQRPPADQLLRMMVEAWGNDFFRMNPGNVAVEMDITRQRAKEREARQQAFPFFNLFKRRVHFGDSGTGGNPPPQSSRRPNTPPGGGNLSGHPNGYQGKYYRENYQGSQNSHGNQGNGNRPNHQGGQQENNGDGSRGRNNGRDRDRSSGGSGDSSGGEGNWRGNGGAGEDFHPSAGHNNGRHGGKEKIHPRKRGRGPYSN</sequence>
<dbReference type="Pfam" id="PF00069">
    <property type="entry name" value="Pkinase"/>
    <property type="match status" value="1"/>
</dbReference>
<protein>
    <submittedName>
        <fullName evidence="3">Kinase-like domain-containing protein</fullName>
    </submittedName>
</protein>
<reference evidence="3" key="1">
    <citation type="submission" date="2023-06" db="EMBL/GenBank/DDBJ databases">
        <title>Genome-scale phylogeny and comparative genomics of the fungal order Sordariales.</title>
        <authorList>
            <consortium name="Lawrence Berkeley National Laboratory"/>
            <person name="Hensen N."/>
            <person name="Bonometti L."/>
            <person name="Westerberg I."/>
            <person name="Brannstrom I.O."/>
            <person name="Guillou S."/>
            <person name="Cros-Aarteil S."/>
            <person name="Calhoun S."/>
            <person name="Haridas S."/>
            <person name="Kuo A."/>
            <person name="Mondo S."/>
            <person name="Pangilinan J."/>
            <person name="Riley R."/>
            <person name="Labutti K."/>
            <person name="Andreopoulos B."/>
            <person name="Lipzen A."/>
            <person name="Chen C."/>
            <person name="Yanf M."/>
            <person name="Daum C."/>
            <person name="Ng V."/>
            <person name="Clum A."/>
            <person name="Steindorff A."/>
            <person name="Ohm R."/>
            <person name="Martin F."/>
            <person name="Silar P."/>
            <person name="Natvig D."/>
            <person name="Lalanne C."/>
            <person name="Gautier V."/>
            <person name="Ament-Velasquez S.L."/>
            <person name="Kruys A."/>
            <person name="Hutchinson M.I."/>
            <person name="Powell A.J."/>
            <person name="Barry K."/>
            <person name="Miller A.N."/>
            <person name="Grigoriev I.V."/>
            <person name="Debuchy R."/>
            <person name="Gladieux P."/>
            <person name="Thoren M.H."/>
            <person name="Johannesson H."/>
        </authorList>
    </citation>
    <scope>NUCLEOTIDE SEQUENCE</scope>
    <source>
        <strain evidence="3">CBS 606.72</strain>
    </source>
</reference>
<dbReference type="Gene3D" id="1.10.510.10">
    <property type="entry name" value="Transferase(Phosphotransferase) domain 1"/>
    <property type="match status" value="1"/>
</dbReference>
<organism evidence="3 4">
    <name type="scientific">Immersiella caudata</name>
    <dbReference type="NCBI Taxonomy" id="314043"/>
    <lineage>
        <taxon>Eukaryota</taxon>
        <taxon>Fungi</taxon>
        <taxon>Dikarya</taxon>
        <taxon>Ascomycota</taxon>
        <taxon>Pezizomycotina</taxon>
        <taxon>Sordariomycetes</taxon>
        <taxon>Sordariomycetidae</taxon>
        <taxon>Sordariales</taxon>
        <taxon>Lasiosphaeriaceae</taxon>
        <taxon>Immersiella</taxon>
    </lineage>
</organism>
<feature type="compositionally biased region" description="Basic residues" evidence="1">
    <location>
        <begin position="455"/>
        <end position="476"/>
    </location>
</feature>
<feature type="compositionally biased region" description="Low complexity" evidence="1">
    <location>
        <begin position="382"/>
        <end position="395"/>
    </location>
</feature>
<gene>
    <name evidence="3" type="ORF">B0T14DRAFT_83150</name>
</gene>
<accession>A0AA39XH59</accession>
<evidence type="ECO:0000259" key="2">
    <source>
        <dbReference type="PROSITE" id="PS50011"/>
    </source>
</evidence>
<keyword evidence="4" id="KW-1185">Reference proteome</keyword>
<proteinExistence type="predicted"/>
<comment type="caution">
    <text evidence="3">The sequence shown here is derived from an EMBL/GenBank/DDBJ whole genome shotgun (WGS) entry which is preliminary data.</text>
</comment>
<dbReference type="AlphaFoldDB" id="A0AA39XH59"/>
<dbReference type="PROSITE" id="PS50011">
    <property type="entry name" value="PROTEIN_KINASE_DOM"/>
    <property type="match status" value="1"/>
</dbReference>
<feature type="region of interest" description="Disordered" evidence="1">
    <location>
        <begin position="338"/>
        <end position="476"/>
    </location>
</feature>
<feature type="domain" description="Protein kinase" evidence="2">
    <location>
        <begin position="18"/>
        <end position="299"/>
    </location>
</feature>
<evidence type="ECO:0000313" key="4">
    <source>
        <dbReference type="Proteomes" id="UP001175000"/>
    </source>
</evidence>
<keyword evidence="3" id="KW-0808">Transferase</keyword>